<feature type="domain" description="Histidine kinase" evidence="7">
    <location>
        <begin position="169"/>
        <end position="379"/>
    </location>
</feature>
<evidence type="ECO:0000256" key="3">
    <source>
        <dbReference type="ARBA" id="ARBA00022553"/>
    </source>
</evidence>
<evidence type="ECO:0000256" key="2">
    <source>
        <dbReference type="ARBA" id="ARBA00012438"/>
    </source>
</evidence>
<dbReference type="CDD" id="cd00130">
    <property type="entry name" value="PAS"/>
    <property type="match status" value="1"/>
</dbReference>
<dbReference type="GO" id="GO:0000155">
    <property type="term" value="F:phosphorelay sensor kinase activity"/>
    <property type="evidence" value="ECO:0007669"/>
    <property type="project" value="InterPro"/>
</dbReference>
<keyword evidence="5" id="KW-0418">Kinase</keyword>
<dbReference type="CDD" id="cd00082">
    <property type="entry name" value="HisKA"/>
    <property type="match status" value="1"/>
</dbReference>
<keyword evidence="4" id="KW-0808">Transferase</keyword>
<dbReference type="SUPFAM" id="SSF47384">
    <property type="entry name" value="Homodimeric domain of signal transducing histidine kinase"/>
    <property type="match status" value="1"/>
</dbReference>
<dbReference type="InterPro" id="IPR000700">
    <property type="entry name" value="PAS-assoc_C"/>
</dbReference>
<dbReference type="PANTHER" id="PTHR43304:SF1">
    <property type="entry name" value="PAC DOMAIN-CONTAINING PROTEIN"/>
    <property type="match status" value="1"/>
</dbReference>
<evidence type="ECO:0000256" key="4">
    <source>
        <dbReference type="ARBA" id="ARBA00022679"/>
    </source>
</evidence>
<comment type="catalytic activity">
    <reaction evidence="1">
        <text>ATP + protein L-histidine = ADP + protein N-phospho-L-histidine.</text>
        <dbReference type="EC" id="2.7.13.3"/>
    </reaction>
</comment>
<accession>A0A6B3LK10</accession>
<dbReference type="EMBL" id="JAAGWD010000002">
    <property type="protein sequence ID" value="NEM97089.1"/>
    <property type="molecule type" value="Genomic_DNA"/>
</dbReference>
<evidence type="ECO:0000256" key="6">
    <source>
        <dbReference type="SAM" id="Coils"/>
    </source>
</evidence>
<dbReference type="SMART" id="SM00091">
    <property type="entry name" value="PAS"/>
    <property type="match status" value="1"/>
</dbReference>
<dbReference type="InterPro" id="IPR036890">
    <property type="entry name" value="HATPase_C_sf"/>
</dbReference>
<dbReference type="Gene3D" id="3.30.450.20">
    <property type="entry name" value="PAS domain"/>
    <property type="match status" value="1"/>
</dbReference>
<dbReference type="InterPro" id="IPR052162">
    <property type="entry name" value="Sensor_kinase/Photoreceptor"/>
</dbReference>
<evidence type="ECO:0000259" key="9">
    <source>
        <dbReference type="PROSITE" id="PS50113"/>
    </source>
</evidence>
<dbReference type="Pfam" id="PF02518">
    <property type="entry name" value="HATPase_c"/>
    <property type="match status" value="1"/>
</dbReference>
<gene>
    <name evidence="10" type="ORF">GXP69_05215</name>
</gene>
<dbReference type="InterPro" id="IPR000014">
    <property type="entry name" value="PAS"/>
</dbReference>
<evidence type="ECO:0000313" key="11">
    <source>
        <dbReference type="Proteomes" id="UP000474777"/>
    </source>
</evidence>
<comment type="caution">
    <text evidence="10">The sequence shown here is derived from an EMBL/GenBank/DDBJ whole genome shotgun (WGS) entry which is preliminary data.</text>
</comment>
<dbReference type="RefSeq" id="WP_163913158.1">
    <property type="nucleotide sequence ID" value="NZ_JAAGWD010000002.1"/>
</dbReference>
<name>A0A6B3LK10_9BACT</name>
<dbReference type="InterPro" id="IPR004358">
    <property type="entry name" value="Sig_transdc_His_kin-like_C"/>
</dbReference>
<organism evidence="10 11">
    <name type="scientific">Pontibacter burrus</name>
    <dbReference type="NCBI Taxonomy" id="2704466"/>
    <lineage>
        <taxon>Bacteria</taxon>
        <taxon>Pseudomonadati</taxon>
        <taxon>Bacteroidota</taxon>
        <taxon>Cytophagia</taxon>
        <taxon>Cytophagales</taxon>
        <taxon>Hymenobacteraceae</taxon>
        <taxon>Pontibacter</taxon>
    </lineage>
</organism>
<dbReference type="SMART" id="SM00387">
    <property type="entry name" value="HATPase_c"/>
    <property type="match status" value="1"/>
</dbReference>
<keyword evidence="3" id="KW-0597">Phosphoprotein</keyword>
<dbReference type="Proteomes" id="UP000474777">
    <property type="component" value="Unassembled WGS sequence"/>
</dbReference>
<dbReference type="PRINTS" id="PR00344">
    <property type="entry name" value="BCTRLSENSOR"/>
</dbReference>
<dbReference type="Gene3D" id="3.30.565.10">
    <property type="entry name" value="Histidine kinase-like ATPase, C-terminal domain"/>
    <property type="match status" value="1"/>
</dbReference>
<evidence type="ECO:0000256" key="5">
    <source>
        <dbReference type="ARBA" id="ARBA00022777"/>
    </source>
</evidence>
<keyword evidence="11" id="KW-1185">Reference proteome</keyword>
<feature type="coiled-coil region" evidence="6">
    <location>
        <begin position="237"/>
        <end position="264"/>
    </location>
</feature>
<dbReference type="SUPFAM" id="SSF55874">
    <property type="entry name" value="ATPase domain of HSP90 chaperone/DNA topoisomerase II/histidine kinase"/>
    <property type="match status" value="1"/>
</dbReference>
<dbReference type="InterPro" id="IPR005467">
    <property type="entry name" value="His_kinase_dom"/>
</dbReference>
<evidence type="ECO:0000313" key="10">
    <source>
        <dbReference type="EMBL" id="NEM97089.1"/>
    </source>
</evidence>
<evidence type="ECO:0000259" key="7">
    <source>
        <dbReference type="PROSITE" id="PS50109"/>
    </source>
</evidence>
<keyword evidence="6" id="KW-0175">Coiled coil</keyword>
<dbReference type="AlphaFoldDB" id="A0A6B3LK10"/>
<protein>
    <recommendedName>
        <fullName evidence="2">histidine kinase</fullName>
        <ecNumber evidence="2">2.7.13.3</ecNumber>
    </recommendedName>
</protein>
<proteinExistence type="predicted"/>
<evidence type="ECO:0000256" key="1">
    <source>
        <dbReference type="ARBA" id="ARBA00000085"/>
    </source>
</evidence>
<dbReference type="Pfam" id="PF13426">
    <property type="entry name" value="PAS_9"/>
    <property type="match status" value="1"/>
</dbReference>
<dbReference type="Pfam" id="PF00512">
    <property type="entry name" value="HisKA"/>
    <property type="match status" value="1"/>
</dbReference>
<sequence length="379" mass="43305">MTKTNNLNNDGTIKPSATKNKMFQSQELYRLIIEGIKDYAIFMLDTQGNIVTWNLGAERIKGYKADEIIGKHFSTFYTQDALDSDFPQYELTQAKLKGRFEDEGWRVRKDGTRIWANVVITAVYDRSGHHIGFAKVTRDLSERRKNEELMFKNRELQRINTDLDNFIYTASHDLKSPVINLEGLVEVLKDDLGPNQHIAVLDRISNSITRLKSVIDDLSDIVRLQSGVTGREPVIIHELIDEILENLSEQIQKSNAQISVDLDEYTLEHYSRKNLRSVLYNLMSNALKYAAPDRRPEIKITAGMAEPGLLKLSIADNGLGLTATQKSKIFTMYKRMHTHVEGSGLGLYIVKRILENNGDRIEVESEVDKGTTFNIFFRF</sequence>
<dbReference type="SUPFAM" id="SSF55785">
    <property type="entry name" value="PYP-like sensor domain (PAS domain)"/>
    <property type="match status" value="1"/>
</dbReference>
<dbReference type="InterPro" id="IPR035965">
    <property type="entry name" value="PAS-like_dom_sf"/>
</dbReference>
<reference evidence="10 11" key="1">
    <citation type="submission" date="2020-02" db="EMBL/GenBank/DDBJ databases">
        <authorList>
            <person name="Kim M.K."/>
        </authorList>
    </citation>
    <scope>NUCLEOTIDE SEQUENCE [LARGE SCALE GENOMIC DNA]</scope>
    <source>
        <strain evidence="10 11">BT327</strain>
    </source>
</reference>
<dbReference type="PROSITE" id="PS50113">
    <property type="entry name" value="PAC"/>
    <property type="match status" value="1"/>
</dbReference>
<dbReference type="InterPro" id="IPR003594">
    <property type="entry name" value="HATPase_dom"/>
</dbReference>
<feature type="domain" description="PAC" evidence="9">
    <location>
        <begin position="100"/>
        <end position="152"/>
    </location>
</feature>
<dbReference type="InterPro" id="IPR003661">
    <property type="entry name" value="HisK_dim/P_dom"/>
</dbReference>
<dbReference type="SMART" id="SM00388">
    <property type="entry name" value="HisKA"/>
    <property type="match status" value="1"/>
</dbReference>
<dbReference type="NCBIfam" id="TIGR00229">
    <property type="entry name" value="sensory_box"/>
    <property type="match status" value="1"/>
</dbReference>
<dbReference type="PROSITE" id="PS50109">
    <property type="entry name" value="HIS_KIN"/>
    <property type="match status" value="1"/>
</dbReference>
<evidence type="ECO:0000259" key="8">
    <source>
        <dbReference type="PROSITE" id="PS50112"/>
    </source>
</evidence>
<dbReference type="Gene3D" id="1.10.287.130">
    <property type="match status" value="1"/>
</dbReference>
<dbReference type="PANTHER" id="PTHR43304">
    <property type="entry name" value="PHYTOCHROME-LIKE PROTEIN CPH1"/>
    <property type="match status" value="1"/>
</dbReference>
<dbReference type="PROSITE" id="PS50112">
    <property type="entry name" value="PAS"/>
    <property type="match status" value="1"/>
</dbReference>
<feature type="domain" description="PAS" evidence="8">
    <location>
        <begin position="25"/>
        <end position="80"/>
    </location>
</feature>
<dbReference type="EC" id="2.7.13.3" evidence="2"/>
<dbReference type="InterPro" id="IPR036097">
    <property type="entry name" value="HisK_dim/P_sf"/>
</dbReference>